<dbReference type="EMBL" id="WHNZ01000026">
    <property type="protein sequence ID" value="NOV01116.1"/>
    <property type="molecule type" value="Genomic_DNA"/>
</dbReference>
<name>A0ABX1ZME6_9BACL</name>
<proteinExistence type="inferred from homology"/>
<dbReference type="PANTHER" id="PTHR43434">
    <property type="entry name" value="PHOSPHOGLYCOLATE PHOSPHATASE"/>
    <property type="match status" value="1"/>
</dbReference>
<comment type="similarity">
    <text evidence="2">Belongs to the HAD-like hydrolase superfamily. PhnX family.</text>
</comment>
<protein>
    <recommendedName>
        <fullName evidence="2">Phosphonoacetaldehyde hydrolase</fullName>
        <shortName evidence="2">Phosphonatase</shortName>
        <ecNumber evidence="2">3.11.1.1</ecNumber>
    </recommendedName>
    <alternativeName>
        <fullName evidence="2">Phosphonoacetaldehyde phosphonohydrolase</fullName>
    </alternativeName>
</protein>
<dbReference type="InterPro" id="IPR050155">
    <property type="entry name" value="HAD-like_hydrolase_sf"/>
</dbReference>
<evidence type="ECO:0000313" key="3">
    <source>
        <dbReference type="EMBL" id="NOV01116.1"/>
    </source>
</evidence>
<feature type="binding site" evidence="2">
    <location>
        <position position="18"/>
    </location>
    <ligand>
        <name>Mg(2+)</name>
        <dbReference type="ChEBI" id="CHEBI:18420"/>
    </ligand>
</feature>
<dbReference type="Pfam" id="PF00702">
    <property type="entry name" value="Hydrolase"/>
    <property type="match status" value="1"/>
</dbReference>
<comment type="function">
    <text evidence="2">Involved in phosphonate degradation.</text>
</comment>
<comment type="cofactor">
    <cofactor evidence="2">
        <name>Mg(2+)</name>
        <dbReference type="ChEBI" id="CHEBI:18420"/>
    </cofactor>
    <text evidence="2">Binds 1 Mg(2+) ion per subunit.</text>
</comment>
<dbReference type="SFLD" id="SFLDG01135">
    <property type="entry name" value="C1.5.6:_HAD__Beta-PGM__Phospha"/>
    <property type="match status" value="1"/>
</dbReference>
<accession>A0ABX1ZME6</accession>
<dbReference type="HAMAP" id="MF_01375">
    <property type="entry name" value="PhnX"/>
    <property type="match status" value="1"/>
</dbReference>
<comment type="catalytic activity">
    <reaction evidence="2">
        <text>phosphonoacetaldehyde + H2O = acetaldehyde + phosphate + H(+)</text>
        <dbReference type="Rhea" id="RHEA:18905"/>
        <dbReference type="ChEBI" id="CHEBI:15343"/>
        <dbReference type="ChEBI" id="CHEBI:15377"/>
        <dbReference type="ChEBI" id="CHEBI:15378"/>
        <dbReference type="ChEBI" id="CHEBI:43474"/>
        <dbReference type="ChEBI" id="CHEBI:58383"/>
        <dbReference type="EC" id="3.11.1.1"/>
    </reaction>
</comment>
<comment type="subunit">
    <text evidence="2">Homodimer.</text>
</comment>
<dbReference type="Gene3D" id="1.10.150.240">
    <property type="entry name" value="Putative phosphatase, domain 2"/>
    <property type="match status" value="1"/>
</dbReference>
<dbReference type="InterPro" id="IPR006323">
    <property type="entry name" value="Phosphonoacetald_hydro"/>
</dbReference>
<dbReference type="GO" id="GO:0050194">
    <property type="term" value="F:phosphonoacetaldehyde hydrolase activity"/>
    <property type="evidence" value="ECO:0007669"/>
    <property type="project" value="UniProtKB-EC"/>
</dbReference>
<evidence type="ECO:0000256" key="2">
    <source>
        <dbReference type="HAMAP-Rule" id="MF_01375"/>
    </source>
</evidence>
<keyword evidence="2" id="KW-0479">Metal-binding</keyword>
<feature type="binding site" evidence="2">
    <location>
        <position position="16"/>
    </location>
    <ligand>
        <name>Mg(2+)</name>
        <dbReference type="ChEBI" id="CHEBI:18420"/>
    </ligand>
</feature>
<evidence type="ECO:0000256" key="1">
    <source>
        <dbReference type="ARBA" id="ARBA00023270"/>
    </source>
</evidence>
<feature type="active site" description="Schiff-base intermediate with substrate" evidence="2">
    <location>
        <position position="57"/>
    </location>
</feature>
<organism evidence="3 4">
    <name type="scientific">Paenibacillus planticolens</name>
    <dbReference type="NCBI Taxonomy" id="2654976"/>
    <lineage>
        <taxon>Bacteria</taxon>
        <taxon>Bacillati</taxon>
        <taxon>Bacillota</taxon>
        <taxon>Bacilli</taxon>
        <taxon>Bacillales</taxon>
        <taxon>Paenibacillaceae</taxon>
        <taxon>Paenibacillus</taxon>
    </lineage>
</organism>
<dbReference type="EC" id="3.11.1.1" evidence="2"/>
<dbReference type="PANTHER" id="PTHR43434:SF19">
    <property type="entry name" value="PHOSPHONOACETALDEHYDE HYDROLASE"/>
    <property type="match status" value="1"/>
</dbReference>
<keyword evidence="2" id="KW-0460">Magnesium</keyword>
<keyword evidence="2 3" id="KW-0378">Hydrolase</keyword>
<reference evidence="3 4" key="1">
    <citation type="submission" date="2019-10" db="EMBL/GenBank/DDBJ databases">
        <title>Description of Paenibacillus pedi sp. nov.</title>
        <authorList>
            <person name="Carlier A."/>
            <person name="Qi S."/>
        </authorList>
    </citation>
    <scope>NUCLEOTIDE SEQUENCE [LARGE SCALE GENOMIC DNA]</scope>
    <source>
        <strain evidence="3 4">LMG 31457</strain>
    </source>
</reference>
<gene>
    <name evidence="2" type="primary">phnX</name>
    <name evidence="3" type="ORF">GC097_13945</name>
</gene>
<dbReference type="SFLD" id="SFLDS00003">
    <property type="entry name" value="Haloacid_Dehalogenase"/>
    <property type="match status" value="1"/>
</dbReference>
<keyword evidence="1 2" id="KW-0704">Schiff base</keyword>
<dbReference type="Proteomes" id="UP000618579">
    <property type="component" value="Unassembled WGS sequence"/>
</dbReference>
<sequence>MVSTNKESQIKAVIFDWAGTMVDYGCFAPLDVFLRIFEKRGIAITAEEARGPMGLLKWDHIQTLCGIPRIAQLWKDKFGALPTDAAVDDLYADFEPMLFEILPGYTDPIPGALDLVKELRERGLKIGSTTGYTAEMMEIVSREAKLKGYEPDSLVTPSEVKAGRPYPWMCYVNAMNLGVYPFKSIVKVGDTISDIQEGVNAGAWSVGVVKGGSELGLTQEEVNTLPVEELEARMAVVEKRFFQAGAHYVIPTIGDLVHVIDDINARMLDASNR</sequence>
<dbReference type="RefSeq" id="WP_171683936.1">
    <property type="nucleotide sequence ID" value="NZ_WHNZ01000026.1"/>
</dbReference>
<dbReference type="Gene3D" id="3.40.50.1000">
    <property type="entry name" value="HAD superfamily/HAD-like"/>
    <property type="match status" value="1"/>
</dbReference>
<comment type="caution">
    <text evidence="3">The sequence shown here is derived from an EMBL/GenBank/DDBJ whole genome shotgun (WGS) entry which is preliminary data.</text>
</comment>
<feature type="binding site" evidence="2">
    <location>
        <position position="190"/>
    </location>
    <ligand>
        <name>Mg(2+)</name>
        <dbReference type="ChEBI" id="CHEBI:18420"/>
    </ligand>
</feature>
<dbReference type="InterPro" id="IPR023198">
    <property type="entry name" value="PGP-like_dom2"/>
</dbReference>
<dbReference type="NCBIfam" id="TIGR01422">
    <property type="entry name" value="phosphonatase"/>
    <property type="match status" value="1"/>
</dbReference>
<dbReference type="SUPFAM" id="SSF56784">
    <property type="entry name" value="HAD-like"/>
    <property type="match status" value="1"/>
</dbReference>
<dbReference type="SFLD" id="SFLDG01129">
    <property type="entry name" value="C1.5:_HAD__Beta-PGM__Phosphata"/>
    <property type="match status" value="1"/>
</dbReference>
<evidence type="ECO:0000313" key="4">
    <source>
        <dbReference type="Proteomes" id="UP000618579"/>
    </source>
</evidence>
<feature type="active site" description="Nucleophile" evidence="2">
    <location>
        <position position="16"/>
    </location>
</feature>
<dbReference type="CDD" id="cd02586">
    <property type="entry name" value="HAD_PHN"/>
    <property type="match status" value="1"/>
</dbReference>
<dbReference type="InterPro" id="IPR023214">
    <property type="entry name" value="HAD_sf"/>
</dbReference>
<dbReference type="InterPro" id="IPR036412">
    <property type="entry name" value="HAD-like_sf"/>
</dbReference>
<keyword evidence="4" id="KW-1185">Reference proteome</keyword>